<dbReference type="HOGENOM" id="CLU_120986_0_0_5"/>
<name>J0KZQ4_RHILT</name>
<dbReference type="Proteomes" id="UP000005732">
    <property type="component" value="Unassembled WGS sequence"/>
</dbReference>
<sequence>MDVVFSPVLTVCGIEELSGQSTRSVTHVLSLIDPEHPELDAFQTYGKHHRTTLRFHDIIAAAAGRVMPRPDHVEEILRFGMDLQSRHDTIESSHLLVHCHMGVSRSTAAMLTLMAQANPDESAEDLFGRLIVIRPQAWPNSQMIRFADEQLGRKGDLTAALGRHYGRQIKSRPQFTEWMTTLGRHAELQMAILN</sequence>
<dbReference type="OrthoDB" id="437665at2"/>
<proteinExistence type="predicted"/>
<dbReference type="RefSeq" id="WP_003575490.1">
    <property type="nucleotide sequence ID" value="NZ_JH719393.1"/>
</dbReference>
<dbReference type="SUPFAM" id="SSF52799">
    <property type="entry name" value="(Phosphotyrosine protein) phosphatases II"/>
    <property type="match status" value="1"/>
</dbReference>
<accession>J0KZQ4</accession>
<dbReference type="Gene3D" id="3.90.190.10">
    <property type="entry name" value="Protein tyrosine phosphatase superfamily"/>
    <property type="match status" value="1"/>
</dbReference>
<dbReference type="EMBL" id="JH719393">
    <property type="protein sequence ID" value="EJC83319.1"/>
    <property type="molecule type" value="Genomic_DNA"/>
</dbReference>
<reference evidence="1" key="1">
    <citation type="submission" date="2012-02" db="EMBL/GenBank/DDBJ databases">
        <title>Improved High-Quality Draft Sequence of Rhizobium leguminosarum bv. trifolii WSM2297.</title>
        <authorList>
            <consortium name="US DOE Joint Genome Institute"/>
            <person name="Lucas S."/>
            <person name="Han J."/>
            <person name="Lapidus A."/>
            <person name="Cheng J.-F."/>
            <person name="Goodwin L."/>
            <person name="Pitluck S."/>
            <person name="Peters L."/>
            <person name="Ovchinnikova G."/>
            <person name="Zhang X."/>
            <person name="Detter J.C."/>
            <person name="Han C."/>
            <person name="Tapia R."/>
            <person name="Land M."/>
            <person name="Hauser L."/>
            <person name="Kyrpides N."/>
            <person name="Ivanova N."/>
            <person name="Pagani I."/>
            <person name="Brau L."/>
            <person name="Yates R."/>
            <person name="O'Hara G."/>
            <person name="Rui T."/>
            <person name="Howieson J."/>
            <person name="Reeve W."/>
            <person name="Woyke T."/>
        </authorList>
    </citation>
    <scope>NUCLEOTIDE SEQUENCE [LARGE SCALE GENOMIC DNA]</scope>
    <source>
        <strain evidence="1">WSM2297</strain>
    </source>
</reference>
<dbReference type="InterPro" id="IPR016130">
    <property type="entry name" value="Tyr_Pase_AS"/>
</dbReference>
<organism evidence="1">
    <name type="scientific">Rhizobium leguminosarum bv. trifolii WSM2297</name>
    <dbReference type="NCBI Taxonomy" id="754762"/>
    <lineage>
        <taxon>Bacteria</taxon>
        <taxon>Pseudomonadati</taxon>
        <taxon>Pseudomonadota</taxon>
        <taxon>Alphaproteobacteria</taxon>
        <taxon>Hyphomicrobiales</taxon>
        <taxon>Rhizobiaceae</taxon>
        <taxon>Rhizobium/Agrobacterium group</taxon>
        <taxon>Rhizobium</taxon>
    </lineage>
</organism>
<evidence type="ECO:0008006" key="3">
    <source>
        <dbReference type="Google" id="ProtNLM"/>
    </source>
</evidence>
<dbReference type="EMBL" id="JH719393">
    <property type="protein sequence ID" value="EJC85087.1"/>
    <property type="molecule type" value="Genomic_DNA"/>
</dbReference>
<evidence type="ECO:0000313" key="2">
    <source>
        <dbReference type="EMBL" id="EJC85087.1"/>
    </source>
</evidence>
<protein>
    <recommendedName>
        <fullName evidence="3">Tyrosine specific protein phosphatases domain-containing protein</fullName>
    </recommendedName>
</protein>
<dbReference type="AlphaFoldDB" id="J0KZQ4"/>
<evidence type="ECO:0000313" key="1">
    <source>
        <dbReference type="EMBL" id="EJC83319.1"/>
    </source>
</evidence>
<dbReference type="InterPro" id="IPR029021">
    <property type="entry name" value="Prot-tyrosine_phosphatase-like"/>
</dbReference>
<dbReference type="PROSITE" id="PS00383">
    <property type="entry name" value="TYR_PHOSPHATASE_1"/>
    <property type="match status" value="1"/>
</dbReference>
<gene>
    <name evidence="1" type="ORF">Rleg4DRAFT_5071</name>
    <name evidence="2" type="ORF">Rleg4DRAFT_6950</name>
</gene>